<evidence type="ECO:0000256" key="1">
    <source>
        <dbReference type="SAM" id="Coils"/>
    </source>
</evidence>
<dbReference type="AlphaFoldDB" id="A0AA88LQB1"/>
<dbReference type="PROSITE" id="PS00675">
    <property type="entry name" value="SIGMA54_INTERACT_1"/>
    <property type="match status" value="1"/>
</dbReference>
<organism evidence="2 3">
    <name type="scientific">Channa striata</name>
    <name type="common">Snakehead murrel</name>
    <name type="synonym">Ophicephalus striatus</name>
    <dbReference type="NCBI Taxonomy" id="64152"/>
    <lineage>
        <taxon>Eukaryota</taxon>
        <taxon>Metazoa</taxon>
        <taxon>Chordata</taxon>
        <taxon>Craniata</taxon>
        <taxon>Vertebrata</taxon>
        <taxon>Euteleostomi</taxon>
        <taxon>Actinopterygii</taxon>
        <taxon>Neopterygii</taxon>
        <taxon>Teleostei</taxon>
        <taxon>Neoteleostei</taxon>
        <taxon>Acanthomorphata</taxon>
        <taxon>Anabantaria</taxon>
        <taxon>Anabantiformes</taxon>
        <taxon>Channoidei</taxon>
        <taxon>Channidae</taxon>
        <taxon>Channa</taxon>
    </lineage>
</organism>
<keyword evidence="1" id="KW-0175">Coiled coil</keyword>
<protein>
    <submittedName>
        <fullName evidence="2">Uncharacterized protein</fullName>
    </submittedName>
</protein>
<dbReference type="PANTHER" id="PTHR32046:SF11">
    <property type="entry name" value="IMMUNE-ASSOCIATED NUCLEOTIDE-BINDING PROTEIN 10-LIKE"/>
    <property type="match status" value="1"/>
</dbReference>
<gene>
    <name evidence="2" type="ORF">Q5P01_024379</name>
</gene>
<evidence type="ECO:0000313" key="3">
    <source>
        <dbReference type="Proteomes" id="UP001187415"/>
    </source>
</evidence>
<dbReference type="InterPro" id="IPR025662">
    <property type="entry name" value="Sigma_54_int_dom_ATP-bd_1"/>
</dbReference>
<dbReference type="InterPro" id="IPR027417">
    <property type="entry name" value="P-loop_NTPase"/>
</dbReference>
<dbReference type="Gene3D" id="3.40.50.300">
    <property type="entry name" value="P-loop containing nucleotide triphosphate hydrolases"/>
    <property type="match status" value="1"/>
</dbReference>
<dbReference type="PANTHER" id="PTHR32046">
    <property type="entry name" value="G DOMAIN-CONTAINING PROTEIN"/>
    <property type="match status" value="1"/>
</dbReference>
<name>A0AA88LQB1_CHASR</name>
<feature type="coiled-coil region" evidence="1">
    <location>
        <begin position="452"/>
        <end position="479"/>
    </location>
</feature>
<dbReference type="SUPFAM" id="SSF52540">
    <property type="entry name" value="P-loop containing nucleoside triphosphate hydrolases"/>
    <property type="match status" value="1"/>
</dbReference>
<keyword evidence="3" id="KW-1185">Reference proteome</keyword>
<reference evidence="2" key="1">
    <citation type="submission" date="2023-07" db="EMBL/GenBank/DDBJ databases">
        <title>Chromosome-level Genome Assembly of Striped Snakehead (Channa striata).</title>
        <authorList>
            <person name="Liu H."/>
        </authorList>
    </citation>
    <scope>NUCLEOTIDE SEQUENCE</scope>
    <source>
        <strain evidence="2">Gz</strain>
        <tissue evidence="2">Muscle</tissue>
    </source>
</reference>
<comment type="caution">
    <text evidence="2">The sequence shown here is derived from an EMBL/GenBank/DDBJ whole genome shotgun (WGS) entry which is preliminary data.</text>
</comment>
<proteinExistence type="predicted"/>
<accession>A0AA88LQB1</accession>
<sequence>MKPNLLHACIQEVQISGCCRPADAAHYQSCSASHIFIDPTERKYTISTFVALYVPGISMAMCNINRSTKYEDITSRSHLIQSGHPSTYQLLTKTETFGNLRRITFGLKDHNKVNKTILLVGETGTGKSTLVKAVLNYTMGVKWEDDVWFEFGNEEKSNESEKHTLDLIVYEIFNFKENILPFSLTIIDTPEVSCKLNELFNSENGIYEINVVGLVLKSTENYLSDRLHYENIVALITHSNGKPPKKVLQALETAKIKCAKNDKKQPIYFLFDNCQDVQRRDNEEDCSYKVTMEGMNQFTEFIAKITPQKLQKTQHVLKDRIELKACIQNLLQRIEFIELKQREIQQTETVLWKHNENMKRNENFIIEVDEVYKEKEPIDGGLWENCHYPGCSIAWYPRDCQVMKQGHCTVCTRKCPVSSHVKEKQKYVNKTKKVKKNIKTMKDSFEWNKKEYEESECLLEVLKRESRELEAEKTKLLDESYDHIVQLEQVALNSFSLSILVHLDFLIEKMKEKKDSEKVKKLMKIKDEADKGASAGLRYLKTAPSGCEQK</sequence>
<evidence type="ECO:0000313" key="2">
    <source>
        <dbReference type="EMBL" id="KAK2818818.1"/>
    </source>
</evidence>
<dbReference type="EMBL" id="JAUPFM010000020">
    <property type="protein sequence ID" value="KAK2818818.1"/>
    <property type="molecule type" value="Genomic_DNA"/>
</dbReference>
<dbReference type="Proteomes" id="UP001187415">
    <property type="component" value="Unassembled WGS sequence"/>
</dbReference>